<evidence type="ECO:0000256" key="1">
    <source>
        <dbReference type="SAM" id="SignalP"/>
    </source>
</evidence>
<feature type="chain" id="PRO_5046706143" evidence="1">
    <location>
        <begin position="40"/>
        <end position="331"/>
    </location>
</feature>
<evidence type="ECO:0000313" key="2">
    <source>
        <dbReference type="EMBL" id="MDP4299775.1"/>
    </source>
</evidence>
<protein>
    <submittedName>
        <fullName evidence="2">DUF481 domain-containing protein</fullName>
    </submittedName>
</protein>
<gene>
    <name evidence="2" type="ORF">Q8X39_03945</name>
</gene>
<comment type="caution">
    <text evidence="2">The sequence shown here is derived from an EMBL/GenBank/DDBJ whole genome shotgun (WGS) entry which is preliminary data.</text>
</comment>
<dbReference type="Proteomes" id="UP001235760">
    <property type="component" value="Unassembled WGS sequence"/>
</dbReference>
<dbReference type="RefSeq" id="WP_305748343.1">
    <property type="nucleotide sequence ID" value="NZ_JAUZEE010000002.1"/>
</dbReference>
<name>A0ABT9G028_LEPDI</name>
<dbReference type="EMBL" id="JAUZEE010000002">
    <property type="protein sequence ID" value="MDP4299775.1"/>
    <property type="molecule type" value="Genomic_DNA"/>
</dbReference>
<dbReference type="Pfam" id="PF04338">
    <property type="entry name" value="DUF481"/>
    <property type="match status" value="1"/>
</dbReference>
<keyword evidence="3" id="KW-1185">Reference proteome</keyword>
<sequence>MHDLSLRHVPHLPHLAARCAAAAAVAFAFACVASLPAAAQSVPAIEQVLPPEPVVASPPPAVVAPVPAPAPAAPRAPVVRTSGQPARTVDGLTIVDLSGPAPEERHPEVLPEAPDVRVDAAFTFSNTSGASTTRRYAGDGEVEYRYTRTEIAGALRFNREYVRVAGGGSSVNSDEYDTNVAWRTWLSDNPFYGFISPRSRYNRYGFFRSSQSLRVGVGRRWEPQAGQSFTLEAGPGVRWATQQDGNSVTEGLYTVSGKVDMAVSDNLGFKFSLVDERSTRENYRTLATSLRSRLTERVWLKLEYTYRRAFPFDSAPSNAESSIDAGLNYRF</sequence>
<keyword evidence="1" id="KW-0732">Signal</keyword>
<reference evidence="2 3" key="1">
    <citation type="submission" date="2023-08" db="EMBL/GenBank/DDBJ databases">
        <authorList>
            <person name="Roldan D.M."/>
            <person name="Menes R.J."/>
        </authorList>
    </citation>
    <scope>NUCLEOTIDE SEQUENCE [LARGE SCALE GENOMIC DNA]</scope>
    <source>
        <strain evidence="2 3">CCM 2812</strain>
    </source>
</reference>
<organism evidence="2 3">
    <name type="scientific">Leptothrix discophora</name>
    <dbReference type="NCBI Taxonomy" id="89"/>
    <lineage>
        <taxon>Bacteria</taxon>
        <taxon>Pseudomonadati</taxon>
        <taxon>Pseudomonadota</taxon>
        <taxon>Betaproteobacteria</taxon>
        <taxon>Burkholderiales</taxon>
        <taxon>Sphaerotilaceae</taxon>
        <taxon>Leptothrix</taxon>
    </lineage>
</organism>
<dbReference type="InterPro" id="IPR007433">
    <property type="entry name" value="DUF481"/>
</dbReference>
<accession>A0ABT9G028</accession>
<feature type="signal peptide" evidence="1">
    <location>
        <begin position="1"/>
        <end position="39"/>
    </location>
</feature>
<dbReference type="PROSITE" id="PS51257">
    <property type="entry name" value="PROKAR_LIPOPROTEIN"/>
    <property type="match status" value="1"/>
</dbReference>
<proteinExistence type="predicted"/>
<evidence type="ECO:0000313" key="3">
    <source>
        <dbReference type="Proteomes" id="UP001235760"/>
    </source>
</evidence>